<dbReference type="EMBL" id="CP089274">
    <property type="protein sequence ID" value="USP73358.1"/>
    <property type="molecule type" value="Genomic_DNA"/>
</dbReference>
<dbReference type="AlphaFoldDB" id="A0A9Q9DN45"/>
<feature type="compositionally biased region" description="Basic and acidic residues" evidence="1">
    <location>
        <begin position="95"/>
        <end position="107"/>
    </location>
</feature>
<dbReference type="VEuPathDB" id="FungiDB:yc1106_00632"/>
<accession>A0A9Q9DN45</accession>
<protein>
    <submittedName>
        <fullName evidence="2">Uncharacterized protein</fullName>
    </submittedName>
</protein>
<feature type="compositionally biased region" description="Acidic residues" evidence="1">
    <location>
        <begin position="56"/>
        <end position="65"/>
    </location>
</feature>
<evidence type="ECO:0000313" key="2">
    <source>
        <dbReference type="EMBL" id="USP73358.1"/>
    </source>
</evidence>
<sequence length="107" mass="12235">MTAATELVAVTTNQHDHTIGHCRAQRHILYSQTEYRQAQAAQPHLEKPVVSTPPCNDEEWTESQEELTRWGIDASDMPKSDSSQAPTPSEMPEQECLRIEDVEKFWQ</sequence>
<dbReference type="Proteomes" id="UP001056012">
    <property type="component" value="Chromosome 1"/>
</dbReference>
<dbReference type="OrthoDB" id="3693938at2759"/>
<reference evidence="2" key="1">
    <citation type="submission" date="2021-12" db="EMBL/GenBank/DDBJ databases">
        <title>Curvularia clavata genome.</title>
        <authorList>
            <person name="Cao Y."/>
        </authorList>
    </citation>
    <scope>NUCLEOTIDE SEQUENCE</scope>
    <source>
        <strain evidence="2">Yc1106</strain>
    </source>
</reference>
<name>A0A9Q9DN45_CURCL</name>
<evidence type="ECO:0000313" key="3">
    <source>
        <dbReference type="Proteomes" id="UP001056012"/>
    </source>
</evidence>
<proteinExistence type="predicted"/>
<organism evidence="2 3">
    <name type="scientific">Curvularia clavata</name>
    <dbReference type="NCBI Taxonomy" id="95742"/>
    <lineage>
        <taxon>Eukaryota</taxon>
        <taxon>Fungi</taxon>
        <taxon>Dikarya</taxon>
        <taxon>Ascomycota</taxon>
        <taxon>Pezizomycotina</taxon>
        <taxon>Dothideomycetes</taxon>
        <taxon>Pleosporomycetidae</taxon>
        <taxon>Pleosporales</taxon>
        <taxon>Pleosporineae</taxon>
        <taxon>Pleosporaceae</taxon>
        <taxon>Curvularia</taxon>
    </lineage>
</organism>
<evidence type="ECO:0000256" key="1">
    <source>
        <dbReference type="SAM" id="MobiDB-lite"/>
    </source>
</evidence>
<gene>
    <name evidence="2" type="ORF">yc1106_00632</name>
</gene>
<feature type="region of interest" description="Disordered" evidence="1">
    <location>
        <begin position="39"/>
        <end position="107"/>
    </location>
</feature>
<keyword evidence="3" id="KW-1185">Reference proteome</keyword>